<sequence length="408" mass="44566">MEAGIRARGHWHAGVLLLVLLLTAASVVAGERVGRAIDFLLEAQLEDGLFRYRHDFIDGRDSRRNNIVRQAGAAYALGEYLDGGSDPRVEAALRRALAALDRRSIPWRDGRLVSLDGTTAGAKTGATALALLALLQGGLTGPEMQRRLDAWLRGLLALQRADGGFRSRPGVERASPYSDGEAWLALASYHRRHPLDDRVAVALQQADRGLMERYRRNPGIGFFHWGVMAAAVRYHTTGEARFRRFAADQMRFFLDSLRPRVNPRSNSCYSVEGLVAGAGVLAAGGDDELLDRVRERVAAEMEKNLALQLRPGQDRIVFGQGRYLVAPELPRYRGGFLDGAHRPQLRIDSTQHCLSALLKLERGGIPGRRGAPASSPVRGIPEPTAALQHLPGGVGEHAMAVDDHAELP</sequence>
<dbReference type="InterPro" id="IPR008930">
    <property type="entry name" value="Terpenoid_cyclase/PrenylTrfase"/>
</dbReference>
<name>A0A831W422_9GAMM</name>
<dbReference type="Proteomes" id="UP000886251">
    <property type="component" value="Unassembled WGS sequence"/>
</dbReference>
<dbReference type="SUPFAM" id="SSF48239">
    <property type="entry name" value="Terpenoid cyclases/Protein prenyltransferases"/>
    <property type="match status" value="1"/>
</dbReference>
<accession>A0A831W422</accession>
<proteinExistence type="predicted"/>
<dbReference type="AlphaFoldDB" id="A0A831W422"/>
<gene>
    <name evidence="1" type="ORF">ENI96_02020</name>
</gene>
<dbReference type="Gene3D" id="1.50.10.20">
    <property type="match status" value="1"/>
</dbReference>
<dbReference type="EMBL" id="DRKP01000023">
    <property type="protein sequence ID" value="HEB95193.1"/>
    <property type="molecule type" value="Genomic_DNA"/>
</dbReference>
<organism evidence="1">
    <name type="scientific">Sedimenticola thiotaurini</name>
    <dbReference type="NCBI Taxonomy" id="1543721"/>
    <lineage>
        <taxon>Bacteria</taxon>
        <taxon>Pseudomonadati</taxon>
        <taxon>Pseudomonadota</taxon>
        <taxon>Gammaproteobacteria</taxon>
        <taxon>Chromatiales</taxon>
        <taxon>Sedimenticolaceae</taxon>
        <taxon>Sedimenticola</taxon>
    </lineage>
</organism>
<evidence type="ECO:0000313" key="1">
    <source>
        <dbReference type="EMBL" id="HEB95193.1"/>
    </source>
</evidence>
<protein>
    <submittedName>
        <fullName evidence="1">Uncharacterized protein</fullName>
    </submittedName>
</protein>
<comment type="caution">
    <text evidence="1">The sequence shown here is derived from an EMBL/GenBank/DDBJ whole genome shotgun (WGS) entry which is preliminary data.</text>
</comment>
<reference evidence="1" key="1">
    <citation type="journal article" date="2020" name="mSystems">
        <title>Genome- and Community-Level Interaction Insights into Carbon Utilization and Element Cycling Functions of Hydrothermarchaeota in Hydrothermal Sediment.</title>
        <authorList>
            <person name="Zhou Z."/>
            <person name="Liu Y."/>
            <person name="Xu W."/>
            <person name="Pan J."/>
            <person name="Luo Z.H."/>
            <person name="Li M."/>
        </authorList>
    </citation>
    <scope>NUCLEOTIDE SEQUENCE [LARGE SCALE GENOMIC DNA]</scope>
    <source>
        <strain evidence="1">HyVt-443</strain>
    </source>
</reference>